<evidence type="ECO:0000313" key="1">
    <source>
        <dbReference type="EMBL" id="EHC85275.1"/>
    </source>
</evidence>
<gene>
    <name evidence="1" type="ORF">LTSERUB_3860</name>
</gene>
<dbReference type="AlphaFoldDB" id="G5QM20"/>
<organism evidence="1 2">
    <name type="scientific">Salmonella enterica subsp. enterica serovar Rubislaw str. A4-653</name>
    <dbReference type="NCBI Taxonomy" id="913081"/>
    <lineage>
        <taxon>Bacteria</taxon>
        <taxon>Pseudomonadati</taxon>
        <taxon>Pseudomonadota</taxon>
        <taxon>Gammaproteobacteria</taxon>
        <taxon>Enterobacterales</taxon>
        <taxon>Enterobacteriaceae</taxon>
        <taxon>Salmonella</taxon>
    </lineage>
</organism>
<protein>
    <submittedName>
        <fullName evidence="1">Uncharacterized protein</fullName>
    </submittedName>
</protein>
<sequence length="34" mass="3815">MTSASGIAPLAKPLAFVMHFQVFHFVLEQHRFGV</sequence>
<dbReference type="EMBL" id="AFCT01001398">
    <property type="protein sequence ID" value="EHC85275.1"/>
    <property type="molecule type" value="Genomic_DNA"/>
</dbReference>
<proteinExistence type="predicted"/>
<accession>G5QM20</accession>
<dbReference type="Proteomes" id="UP000004903">
    <property type="component" value="Unassembled WGS sequence"/>
</dbReference>
<name>G5QM20_SALRU</name>
<evidence type="ECO:0000313" key="2">
    <source>
        <dbReference type="Proteomes" id="UP000004903"/>
    </source>
</evidence>
<feature type="non-terminal residue" evidence="1">
    <location>
        <position position="34"/>
    </location>
</feature>
<comment type="caution">
    <text evidence="1">The sequence shown here is derived from an EMBL/GenBank/DDBJ whole genome shotgun (WGS) entry which is preliminary data.</text>
</comment>
<reference evidence="1 2" key="1">
    <citation type="journal article" date="2011" name="BMC Genomics">
        <title>Genome sequencing reveals diversification of virulence factor content and possible host adaptation in distinct subpopulations of Salmonella enterica.</title>
        <authorList>
            <person name="den Bakker H.C."/>
            <person name="Moreno Switt A.I."/>
            <person name="Govoni G."/>
            <person name="Cummings C.A."/>
            <person name="Ranieri M.L."/>
            <person name="Degoricija L."/>
            <person name="Hoelzer K."/>
            <person name="Rodriguez-Rivera L.D."/>
            <person name="Brown S."/>
            <person name="Bolchacova E."/>
            <person name="Furtado M.R."/>
            <person name="Wiedmann M."/>
        </authorList>
    </citation>
    <scope>NUCLEOTIDE SEQUENCE [LARGE SCALE GENOMIC DNA]</scope>
    <source>
        <strain evidence="1 2">A4-653</strain>
    </source>
</reference>